<sequence>MKRQGIYIWKNGDLNFHGDSTCVPSWVGTGRLVRRRRFRQETKPLRCDIRGRSGYFRGQKSQWGGGRSISRMRYRLSFTDPAQHGAVWIAALSLVLKVQKRLKTISLLSLSSQRDDIAEIILQIPATSAMGGY</sequence>
<protein>
    <submittedName>
        <fullName evidence="1">Uncharacterized protein</fullName>
    </submittedName>
</protein>
<accession>A0A0C2XQA4</accession>
<dbReference type="EMBL" id="KN831784">
    <property type="protein sequence ID" value="KIM39803.1"/>
    <property type="molecule type" value="Genomic_DNA"/>
</dbReference>
<keyword evidence="2" id="KW-1185">Reference proteome</keyword>
<gene>
    <name evidence="1" type="ORF">M413DRAFT_184044</name>
</gene>
<dbReference type="HOGENOM" id="CLU_1906971_0_0_1"/>
<evidence type="ECO:0000313" key="2">
    <source>
        <dbReference type="Proteomes" id="UP000053424"/>
    </source>
</evidence>
<dbReference type="Proteomes" id="UP000053424">
    <property type="component" value="Unassembled WGS sequence"/>
</dbReference>
<proteinExistence type="predicted"/>
<organism evidence="1 2">
    <name type="scientific">Hebeloma cylindrosporum</name>
    <dbReference type="NCBI Taxonomy" id="76867"/>
    <lineage>
        <taxon>Eukaryota</taxon>
        <taxon>Fungi</taxon>
        <taxon>Dikarya</taxon>
        <taxon>Basidiomycota</taxon>
        <taxon>Agaricomycotina</taxon>
        <taxon>Agaricomycetes</taxon>
        <taxon>Agaricomycetidae</taxon>
        <taxon>Agaricales</taxon>
        <taxon>Agaricineae</taxon>
        <taxon>Hymenogastraceae</taxon>
        <taxon>Hebeloma</taxon>
    </lineage>
</organism>
<evidence type="ECO:0000313" key="1">
    <source>
        <dbReference type="EMBL" id="KIM39803.1"/>
    </source>
</evidence>
<reference evidence="1 2" key="1">
    <citation type="submission" date="2014-04" db="EMBL/GenBank/DDBJ databases">
        <authorList>
            <consortium name="DOE Joint Genome Institute"/>
            <person name="Kuo A."/>
            <person name="Gay G."/>
            <person name="Dore J."/>
            <person name="Kohler A."/>
            <person name="Nagy L.G."/>
            <person name="Floudas D."/>
            <person name="Copeland A."/>
            <person name="Barry K.W."/>
            <person name="Cichocki N."/>
            <person name="Veneault-Fourrey C."/>
            <person name="LaButti K."/>
            <person name="Lindquist E.A."/>
            <person name="Lipzen A."/>
            <person name="Lundell T."/>
            <person name="Morin E."/>
            <person name="Murat C."/>
            <person name="Sun H."/>
            <person name="Tunlid A."/>
            <person name="Henrissat B."/>
            <person name="Grigoriev I.V."/>
            <person name="Hibbett D.S."/>
            <person name="Martin F."/>
            <person name="Nordberg H.P."/>
            <person name="Cantor M.N."/>
            <person name="Hua S.X."/>
        </authorList>
    </citation>
    <scope>NUCLEOTIDE SEQUENCE [LARGE SCALE GENOMIC DNA]</scope>
    <source>
        <strain evidence="2">h7</strain>
    </source>
</reference>
<name>A0A0C2XQA4_HEBCY</name>
<dbReference type="AlphaFoldDB" id="A0A0C2XQA4"/>
<reference evidence="2" key="2">
    <citation type="submission" date="2015-01" db="EMBL/GenBank/DDBJ databases">
        <title>Evolutionary Origins and Diversification of the Mycorrhizal Mutualists.</title>
        <authorList>
            <consortium name="DOE Joint Genome Institute"/>
            <consortium name="Mycorrhizal Genomics Consortium"/>
            <person name="Kohler A."/>
            <person name="Kuo A."/>
            <person name="Nagy L.G."/>
            <person name="Floudas D."/>
            <person name="Copeland A."/>
            <person name="Barry K.W."/>
            <person name="Cichocki N."/>
            <person name="Veneault-Fourrey C."/>
            <person name="LaButti K."/>
            <person name="Lindquist E.A."/>
            <person name="Lipzen A."/>
            <person name="Lundell T."/>
            <person name="Morin E."/>
            <person name="Murat C."/>
            <person name="Riley R."/>
            <person name="Ohm R."/>
            <person name="Sun H."/>
            <person name="Tunlid A."/>
            <person name="Henrissat B."/>
            <person name="Grigoriev I.V."/>
            <person name="Hibbett D.S."/>
            <person name="Martin F."/>
        </authorList>
    </citation>
    <scope>NUCLEOTIDE SEQUENCE [LARGE SCALE GENOMIC DNA]</scope>
    <source>
        <strain evidence="2">h7</strain>
    </source>
</reference>